<dbReference type="EMBL" id="LR586016">
    <property type="protein sequence ID" value="VIP02353.1"/>
    <property type="molecule type" value="Genomic_DNA"/>
</dbReference>
<sequence length="270" mass="30401">MAGPFPGMDPWLEARGIFPGVHHSLIAHLKSCLNASLPSGFVAEIANSVWIGMPEPRAVQPDVSILQWKSPPVPPAMPGTATPISMLVPLEELQASQELTDWSIEIFEQETEPRLVTSIELLSRKNKQLGEFAREAYRRKQWQLWERGVNIVEIDLLRFGRHSTLLPRERLEAIRRDAVYHVSVADAEMRGRFDVYAIGQRDPLPEIAIPLTRQVGTVSIPLQSALDWVYDDGRYASRINYRQPCDPPLNAEHTSWAEAVIAGWQPEIGT</sequence>
<reference evidence="1" key="1">
    <citation type="submission" date="2019-04" db="EMBL/GenBank/DDBJ databases">
        <authorList>
            <consortium name="Science for Life Laboratories"/>
        </authorList>
    </citation>
    <scope>NUCLEOTIDE SEQUENCE</scope>
    <source>
        <strain evidence="1">MBLW1</strain>
    </source>
</reference>
<dbReference type="Pfam" id="PF13267">
    <property type="entry name" value="DUF4058"/>
    <property type="match status" value="1"/>
</dbReference>
<gene>
    <name evidence="1" type="ORF">GMBLW1_16070</name>
</gene>
<dbReference type="KEGG" id="tim:GMBLW1_16070"/>
<name>A0A6C2YMK5_9BACT</name>
<evidence type="ECO:0000313" key="1">
    <source>
        <dbReference type="EMBL" id="VIP02353.1"/>
    </source>
</evidence>
<protein>
    <submittedName>
        <fullName evidence="1">Uncharacterized protein</fullName>
    </submittedName>
</protein>
<dbReference type="InterPro" id="IPR025132">
    <property type="entry name" value="DUF4058"/>
</dbReference>
<organism evidence="1">
    <name type="scientific">Tuwongella immobilis</name>
    <dbReference type="NCBI Taxonomy" id="692036"/>
    <lineage>
        <taxon>Bacteria</taxon>
        <taxon>Pseudomonadati</taxon>
        <taxon>Planctomycetota</taxon>
        <taxon>Planctomycetia</taxon>
        <taxon>Gemmatales</taxon>
        <taxon>Gemmataceae</taxon>
        <taxon>Tuwongella</taxon>
    </lineage>
</organism>
<evidence type="ECO:0000313" key="2">
    <source>
        <dbReference type="Proteomes" id="UP000464378"/>
    </source>
</evidence>
<accession>A0A6C2YMK5</accession>
<dbReference type="RefSeq" id="WP_162657536.1">
    <property type="nucleotide sequence ID" value="NZ_LR593887.1"/>
</dbReference>
<keyword evidence="2" id="KW-1185">Reference proteome</keyword>
<dbReference type="Proteomes" id="UP000464378">
    <property type="component" value="Chromosome"/>
</dbReference>
<dbReference type="AlphaFoldDB" id="A0A6C2YMK5"/>
<proteinExistence type="predicted"/>
<dbReference type="InParanoid" id="A0A6C2YMK5"/>
<dbReference type="EMBL" id="LR593887">
    <property type="protein sequence ID" value="VTS01145.1"/>
    <property type="molecule type" value="Genomic_DNA"/>
</dbReference>